<dbReference type="InterPro" id="IPR015806">
    <property type="entry name" value="Pyrv_Knase_insert_dom_sf"/>
</dbReference>
<dbReference type="AlphaFoldDB" id="M2SCR6"/>
<evidence type="ECO:0000256" key="4">
    <source>
        <dbReference type="ARBA" id="ARBA00022679"/>
    </source>
</evidence>
<dbReference type="RefSeq" id="WP_008600685.1">
    <property type="nucleotide sequence ID" value="NZ_AMRV01000003.1"/>
</dbReference>
<evidence type="ECO:0000256" key="1">
    <source>
        <dbReference type="ARBA" id="ARBA00004997"/>
    </source>
</evidence>
<accession>M2SCR6</accession>
<evidence type="ECO:0000256" key="13">
    <source>
        <dbReference type="RuleBase" id="RU000504"/>
    </source>
</evidence>
<dbReference type="InterPro" id="IPR036918">
    <property type="entry name" value="Pyrv_Knase_C_sf"/>
</dbReference>
<dbReference type="GO" id="GO:0016301">
    <property type="term" value="F:kinase activity"/>
    <property type="evidence" value="ECO:0007669"/>
    <property type="project" value="UniProtKB-KW"/>
</dbReference>
<feature type="domain" description="Pyruvate kinase C-terminal" evidence="15">
    <location>
        <begin position="358"/>
        <end position="470"/>
    </location>
</feature>
<dbReference type="NCBIfam" id="TIGR01064">
    <property type="entry name" value="pyruv_kin"/>
    <property type="match status" value="1"/>
</dbReference>
<comment type="catalytic activity">
    <reaction evidence="13">
        <text>pyruvate + ATP = phosphoenolpyruvate + ADP + H(+)</text>
        <dbReference type="Rhea" id="RHEA:18157"/>
        <dbReference type="ChEBI" id="CHEBI:15361"/>
        <dbReference type="ChEBI" id="CHEBI:15378"/>
        <dbReference type="ChEBI" id="CHEBI:30616"/>
        <dbReference type="ChEBI" id="CHEBI:58702"/>
        <dbReference type="ChEBI" id="CHEBI:456216"/>
        <dbReference type="EC" id="2.7.1.40"/>
    </reaction>
</comment>
<keyword evidence="8" id="KW-0067">ATP-binding</keyword>
<dbReference type="NCBIfam" id="NF004491">
    <property type="entry name" value="PRK05826.1"/>
    <property type="match status" value="1"/>
</dbReference>
<name>M2SCR6_9SPHN</name>
<evidence type="ECO:0000313" key="16">
    <source>
        <dbReference type="EMBL" id="EMD83170.1"/>
    </source>
</evidence>
<dbReference type="EMBL" id="AMRV01000003">
    <property type="protein sequence ID" value="EMD83170.1"/>
    <property type="molecule type" value="Genomic_DNA"/>
</dbReference>
<dbReference type="EC" id="2.7.1.40" evidence="3 12"/>
<dbReference type="InterPro" id="IPR015793">
    <property type="entry name" value="Pyrv_Knase_brl"/>
</dbReference>
<evidence type="ECO:0000256" key="11">
    <source>
        <dbReference type="ARBA" id="ARBA00023317"/>
    </source>
</evidence>
<keyword evidence="7 13" id="KW-0418">Kinase</keyword>
<gene>
    <name evidence="16" type="ORF">C725_1071</name>
</gene>
<dbReference type="InterPro" id="IPR011037">
    <property type="entry name" value="Pyrv_Knase-like_insert_dom_sf"/>
</dbReference>
<dbReference type="OrthoDB" id="9812123at2"/>
<dbReference type="PATRIC" id="fig|1234595.3.peg.1072"/>
<dbReference type="SUPFAM" id="SSF52935">
    <property type="entry name" value="PK C-terminal domain-like"/>
    <property type="match status" value="1"/>
</dbReference>
<keyword evidence="6" id="KW-0547">Nucleotide-binding</keyword>
<dbReference type="GO" id="GO:0004743">
    <property type="term" value="F:pyruvate kinase activity"/>
    <property type="evidence" value="ECO:0007669"/>
    <property type="project" value="UniProtKB-UniRule"/>
</dbReference>
<dbReference type="Gene3D" id="2.40.33.10">
    <property type="entry name" value="PK beta-barrel domain-like"/>
    <property type="match status" value="1"/>
</dbReference>
<dbReference type="Gene3D" id="3.20.20.60">
    <property type="entry name" value="Phosphoenolpyruvate-binding domains"/>
    <property type="match status" value="1"/>
</dbReference>
<evidence type="ECO:0000256" key="5">
    <source>
        <dbReference type="ARBA" id="ARBA00022723"/>
    </source>
</evidence>
<dbReference type="SUPFAM" id="SSF51621">
    <property type="entry name" value="Phosphoenolpyruvate/pyruvate domain"/>
    <property type="match status" value="1"/>
</dbReference>
<evidence type="ECO:0000256" key="8">
    <source>
        <dbReference type="ARBA" id="ARBA00022840"/>
    </source>
</evidence>
<organism evidence="16 17">
    <name type="scientific">Pacificimonas flava</name>
    <dbReference type="NCBI Taxonomy" id="1234595"/>
    <lineage>
        <taxon>Bacteria</taxon>
        <taxon>Pseudomonadati</taxon>
        <taxon>Pseudomonadota</taxon>
        <taxon>Alphaproteobacteria</taxon>
        <taxon>Sphingomonadales</taxon>
        <taxon>Sphingosinicellaceae</taxon>
        <taxon>Pacificimonas</taxon>
    </lineage>
</organism>
<feature type="domain" description="Pyruvate kinase barrel" evidence="14">
    <location>
        <begin position="8"/>
        <end position="325"/>
    </location>
</feature>
<dbReference type="InterPro" id="IPR001697">
    <property type="entry name" value="Pyr_Knase"/>
</dbReference>
<keyword evidence="17" id="KW-1185">Reference proteome</keyword>
<dbReference type="Gene3D" id="3.40.1380.20">
    <property type="entry name" value="Pyruvate kinase, C-terminal domain"/>
    <property type="match status" value="1"/>
</dbReference>
<evidence type="ECO:0000256" key="12">
    <source>
        <dbReference type="NCBIfam" id="TIGR01064"/>
    </source>
</evidence>
<reference evidence="16" key="1">
    <citation type="journal article" date="2013" name="Genome Announc.">
        <title>Draft Genome Sequence of Strain JLT2015T, Belonging to the Family Sphingomonadaceae of the Alphaproteobacteria.</title>
        <authorList>
            <person name="Tang K."/>
            <person name="Liu K."/>
            <person name="Li S."/>
            <person name="Jiao N."/>
        </authorList>
    </citation>
    <scope>NUCLEOTIDE SEQUENCE [LARGE SCALE GENOMIC DNA]</scope>
    <source>
        <strain evidence="16">JLT2015</strain>
    </source>
</reference>
<comment type="caution">
    <text evidence="16">The sequence shown here is derived from an EMBL/GenBank/DDBJ whole genome shotgun (WGS) entry which is preliminary data.</text>
</comment>
<dbReference type="NCBIfam" id="NF004886">
    <property type="entry name" value="PRK06247.1"/>
    <property type="match status" value="1"/>
</dbReference>
<dbReference type="GO" id="GO:0005524">
    <property type="term" value="F:ATP binding"/>
    <property type="evidence" value="ECO:0007669"/>
    <property type="project" value="UniProtKB-KW"/>
</dbReference>
<dbReference type="GO" id="GO:0000287">
    <property type="term" value="F:magnesium ion binding"/>
    <property type="evidence" value="ECO:0007669"/>
    <property type="project" value="UniProtKB-UniRule"/>
</dbReference>
<evidence type="ECO:0000256" key="3">
    <source>
        <dbReference type="ARBA" id="ARBA00012142"/>
    </source>
</evidence>
<evidence type="ECO:0000256" key="10">
    <source>
        <dbReference type="ARBA" id="ARBA00023152"/>
    </source>
</evidence>
<dbReference type="Proteomes" id="UP000011717">
    <property type="component" value="Unassembled WGS sequence"/>
</dbReference>
<dbReference type="Pfam" id="PF00224">
    <property type="entry name" value="PK"/>
    <property type="match status" value="1"/>
</dbReference>
<dbReference type="PANTHER" id="PTHR11817">
    <property type="entry name" value="PYRUVATE KINASE"/>
    <property type="match status" value="1"/>
</dbReference>
<dbReference type="InterPro" id="IPR015813">
    <property type="entry name" value="Pyrv/PenolPyrv_kinase-like_dom"/>
</dbReference>
<dbReference type="FunFam" id="2.40.33.10:FF:000001">
    <property type="entry name" value="Pyruvate kinase"/>
    <property type="match status" value="1"/>
</dbReference>
<proteinExistence type="inferred from homology"/>
<dbReference type="InterPro" id="IPR040442">
    <property type="entry name" value="Pyrv_kinase-like_dom_sf"/>
</dbReference>
<dbReference type="UniPathway" id="UPA00109">
    <property type="reaction ID" value="UER00188"/>
</dbReference>
<evidence type="ECO:0000313" key="17">
    <source>
        <dbReference type="Proteomes" id="UP000011717"/>
    </source>
</evidence>
<keyword evidence="9 13" id="KW-0460">Magnesium</keyword>
<comment type="similarity">
    <text evidence="2 13">Belongs to the pyruvate kinase family.</text>
</comment>
<evidence type="ECO:0000256" key="6">
    <source>
        <dbReference type="ARBA" id="ARBA00022741"/>
    </source>
</evidence>
<evidence type="ECO:0000256" key="2">
    <source>
        <dbReference type="ARBA" id="ARBA00008663"/>
    </source>
</evidence>
<keyword evidence="5" id="KW-0479">Metal-binding</keyword>
<evidence type="ECO:0000259" key="14">
    <source>
        <dbReference type="Pfam" id="PF00224"/>
    </source>
</evidence>
<evidence type="ECO:0000256" key="9">
    <source>
        <dbReference type="ARBA" id="ARBA00022842"/>
    </source>
</evidence>
<evidence type="ECO:0000259" key="15">
    <source>
        <dbReference type="Pfam" id="PF02887"/>
    </source>
</evidence>
<dbReference type="PRINTS" id="PR01050">
    <property type="entry name" value="PYRUVTKNASE"/>
</dbReference>
<protein>
    <recommendedName>
        <fullName evidence="3 12">Pyruvate kinase</fullName>
        <ecNumber evidence="3 12">2.7.1.40</ecNumber>
    </recommendedName>
</protein>
<dbReference type="GO" id="GO:0030955">
    <property type="term" value="F:potassium ion binding"/>
    <property type="evidence" value="ECO:0007669"/>
    <property type="project" value="UniProtKB-UniRule"/>
</dbReference>
<evidence type="ECO:0000256" key="7">
    <source>
        <dbReference type="ARBA" id="ARBA00022777"/>
    </source>
</evidence>
<dbReference type="SUPFAM" id="SSF50800">
    <property type="entry name" value="PK beta-barrel domain-like"/>
    <property type="match status" value="1"/>
</dbReference>
<sequence length="483" mass="52432">MRIEPRRRKVRILATLGPASNGPEAIEALYRAGADAFRVNMSHGEHDLHRAVIGHIRALEQKLGRPMTILADLQGPKIRIGTFASGPIRLKEGDHFTLDRDETPGDGERVNLPHPEVFAAVEPGQRLLLNDGKLSLRVDSVTETRIGTTVLNDGELNDRKGVNVPDAVIPLPALTEKDRRDLDFALDQNVDWIALSFVQRPDDVAEAKKLIAGRAALMAKIEKPRALDTLGEILELSDALMVARGDLGVELPPQKVPRVQKEIVELAREAGKPVVVATQMLDSMVANPAPTRAEVSDVANTIYEGVDTIMLSAETAAGDYPVEAVRMMNAIALEAEADPQYARHIHFTETAPQPTTADAISSATGSVLRTVSCALAACFTSSGSTARRASRERLPVPLLVLTPSRETARRIGILWGVHAVHTRDVSDFEEMVGKARRMALRTQLAASGDRMVVMAGVPFGTPGSTNVLHITRIRGDELERHTS</sequence>
<keyword evidence="11 16" id="KW-0670">Pyruvate</keyword>
<dbReference type="InterPro" id="IPR015795">
    <property type="entry name" value="Pyrv_Knase_C"/>
</dbReference>
<dbReference type="Pfam" id="PF02887">
    <property type="entry name" value="PK_C"/>
    <property type="match status" value="1"/>
</dbReference>
<dbReference type="NCBIfam" id="NF004978">
    <property type="entry name" value="PRK06354.1"/>
    <property type="match status" value="1"/>
</dbReference>
<keyword evidence="4 13" id="KW-0808">Transferase</keyword>
<keyword evidence="10 13" id="KW-0324">Glycolysis</keyword>
<comment type="pathway">
    <text evidence="1 13">Carbohydrate degradation; glycolysis; pyruvate from D-glyceraldehyde 3-phosphate: step 5/5.</text>
</comment>